<keyword evidence="7" id="KW-1185">Reference proteome</keyword>
<accession>A0A5D2T260</accession>
<dbReference type="SUPFAM" id="SSF52540">
    <property type="entry name" value="P-loop containing nucleoside triphosphate hydrolases"/>
    <property type="match status" value="1"/>
</dbReference>
<dbReference type="InterPro" id="IPR055414">
    <property type="entry name" value="LRR_R13L4/SHOC2-like"/>
</dbReference>
<dbReference type="InterPro" id="IPR036388">
    <property type="entry name" value="WH-like_DNA-bd_sf"/>
</dbReference>
<reference evidence="6 7" key="1">
    <citation type="submission" date="2019-07" db="EMBL/GenBank/DDBJ databases">
        <title>WGS assembly of Gossypium mustelinum.</title>
        <authorList>
            <person name="Chen Z.J."/>
            <person name="Sreedasyam A."/>
            <person name="Ando A."/>
            <person name="Song Q."/>
            <person name="De L."/>
            <person name="Hulse-Kemp A."/>
            <person name="Ding M."/>
            <person name="Ye W."/>
            <person name="Kirkbride R."/>
            <person name="Jenkins J."/>
            <person name="Plott C."/>
            <person name="Lovell J."/>
            <person name="Lin Y.-M."/>
            <person name="Vaughn R."/>
            <person name="Liu B."/>
            <person name="Li W."/>
            <person name="Simpson S."/>
            <person name="Scheffler B."/>
            <person name="Saski C."/>
            <person name="Grover C."/>
            <person name="Hu G."/>
            <person name="Conover J."/>
            <person name="Carlson J."/>
            <person name="Shu S."/>
            <person name="Boston L."/>
            <person name="Williams M."/>
            <person name="Peterson D."/>
            <person name="Mcgee K."/>
            <person name="Jones D."/>
            <person name="Wendel J."/>
            <person name="Stelly D."/>
            <person name="Grimwood J."/>
            <person name="Schmutz J."/>
        </authorList>
    </citation>
    <scope>NUCLEOTIDE SEQUENCE [LARGE SCALE GENOMIC DNA]</scope>
    <source>
        <strain evidence="6">1408120.09</strain>
    </source>
</reference>
<evidence type="ECO:0000313" key="7">
    <source>
        <dbReference type="Proteomes" id="UP000323597"/>
    </source>
</evidence>
<sequence length="783" mass="89288">MDQLQKQLREKIGGKKYLLVLDDIWNDEWEKWVSLKELLVGGAKGSRIIVTTRSLRVAKITSKCQPYVLNGLSDNDAWSLFKEIAFEQRSADSTDSGFVEIGKLILERCCGVPLVIRTIAGTLSFKETKSEWLSFKDNELARISQNKGEILPTLKLSYDHLPSHLKHCFAYCRLYPKDYEIEVQALVQFWIAQGFIKQLNQSHSLEEIGFGYFKDLVERSFFQEVEEYRIGNMRCKMHDLMHDLAESVAGMESSIVDSNKIASDVGEKCRHISINPSLIPLFKGKKLRTLLHFPNNTDQNLSDETWDLIISNCRCLRVLKLNSIGIQKISPSICKLKRLRYLDLSRNFSLKILPKSICKIQNLLALKLDGCDGLKELPKKIEKLVNLTHLECEHCISLTHMPRGIGKLTSLETLSMFVVDKDGSHGGADLSELRLLNNLRGQLRITNLGFVKNAKEKFKAANLKEKQHLRLLVLEWNGDNDDDDKSLEDLQPHPNLKELRIVGWRGDAKFPSWLTLLTNLVAIRILWGNFKHLPSFAQLPCLKHLYIYGCTELEYIDDNRPKGSQGDTEPFFPSLKVLFLLYCPNMKSWWRTTEEIGDDSNKDGTTVTGTSTMAFPCLSSLWIKDCPLTSMPLYPSVDRKLKLVNTSSRPLKQTMKMNMNVKTPSSSTSSLPFSKLKSFHVENIEGLDTHTLDGCLQHLTNLQDLSLINFPNLTSLPDEMRCLTNLQWLNISRITSKMPCLTNLEMLDIGRVPQLEERCRKDIGADWHKTAHIANIKISGCYQ</sequence>
<evidence type="ECO:0000256" key="1">
    <source>
        <dbReference type="ARBA" id="ARBA00022737"/>
    </source>
</evidence>
<dbReference type="InterPro" id="IPR042197">
    <property type="entry name" value="Apaf_helical"/>
</dbReference>
<dbReference type="Pfam" id="PF23559">
    <property type="entry name" value="WHD_DRP"/>
    <property type="match status" value="1"/>
</dbReference>
<dbReference type="GO" id="GO:0006952">
    <property type="term" value="P:defense response"/>
    <property type="evidence" value="ECO:0007669"/>
    <property type="project" value="UniProtKB-KW"/>
</dbReference>
<proteinExistence type="predicted"/>
<feature type="domain" description="Disease resistance protein winged helix" evidence="4">
    <location>
        <begin position="174"/>
        <end position="245"/>
    </location>
</feature>
<dbReference type="Pfam" id="PF00931">
    <property type="entry name" value="NB-ARC"/>
    <property type="match status" value="1"/>
</dbReference>
<dbReference type="InterPro" id="IPR032675">
    <property type="entry name" value="LRR_dom_sf"/>
</dbReference>
<dbReference type="PANTHER" id="PTHR36766:SF38">
    <property type="entry name" value="DISEASE RESISTANCE PROTEIN RGA3"/>
    <property type="match status" value="1"/>
</dbReference>
<keyword evidence="1" id="KW-0677">Repeat</keyword>
<dbReference type="SUPFAM" id="SSF52058">
    <property type="entry name" value="L domain-like"/>
    <property type="match status" value="1"/>
</dbReference>
<dbReference type="FunFam" id="1.10.10.10:FF:000322">
    <property type="entry name" value="Probable disease resistance protein At1g63360"/>
    <property type="match status" value="1"/>
</dbReference>
<feature type="domain" description="NB-ARC" evidence="3">
    <location>
        <begin position="4"/>
        <end position="89"/>
    </location>
</feature>
<dbReference type="Gene3D" id="3.80.10.10">
    <property type="entry name" value="Ribonuclease Inhibitor"/>
    <property type="match status" value="2"/>
</dbReference>
<organism evidence="6 7">
    <name type="scientific">Gossypium mustelinum</name>
    <name type="common">Cotton</name>
    <name type="synonym">Gossypium caicoense</name>
    <dbReference type="NCBI Taxonomy" id="34275"/>
    <lineage>
        <taxon>Eukaryota</taxon>
        <taxon>Viridiplantae</taxon>
        <taxon>Streptophyta</taxon>
        <taxon>Embryophyta</taxon>
        <taxon>Tracheophyta</taxon>
        <taxon>Spermatophyta</taxon>
        <taxon>Magnoliopsida</taxon>
        <taxon>eudicotyledons</taxon>
        <taxon>Gunneridae</taxon>
        <taxon>Pentapetalae</taxon>
        <taxon>rosids</taxon>
        <taxon>malvids</taxon>
        <taxon>Malvales</taxon>
        <taxon>Malvaceae</taxon>
        <taxon>Malvoideae</taxon>
        <taxon>Gossypium</taxon>
    </lineage>
</organism>
<dbReference type="InterPro" id="IPR002182">
    <property type="entry name" value="NB-ARC"/>
</dbReference>
<evidence type="ECO:0000259" key="4">
    <source>
        <dbReference type="Pfam" id="PF23559"/>
    </source>
</evidence>
<dbReference type="Gene3D" id="1.10.10.10">
    <property type="entry name" value="Winged helix-like DNA-binding domain superfamily/Winged helix DNA-binding domain"/>
    <property type="match status" value="1"/>
</dbReference>
<dbReference type="Gene3D" id="1.10.8.430">
    <property type="entry name" value="Helical domain of apoptotic protease-activating factors"/>
    <property type="match status" value="1"/>
</dbReference>
<dbReference type="InterPro" id="IPR058922">
    <property type="entry name" value="WHD_DRP"/>
</dbReference>
<dbReference type="SUPFAM" id="SSF52047">
    <property type="entry name" value="RNI-like"/>
    <property type="match status" value="1"/>
</dbReference>
<dbReference type="EMBL" id="CM017659">
    <property type="protein sequence ID" value="TYI58716.1"/>
    <property type="molecule type" value="Genomic_DNA"/>
</dbReference>
<protein>
    <submittedName>
        <fullName evidence="6">Uncharacterized protein</fullName>
    </submittedName>
</protein>
<evidence type="ECO:0000313" key="6">
    <source>
        <dbReference type="EMBL" id="TYI58716.1"/>
    </source>
</evidence>
<dbReference type="PANTHER" id="PTHR36766">
    <property type="entry name" value="PLANT BROAD-SPECTRUM MILDEW RESISTANCE PROTEIN RPW8"/>
    <property type="match status" value="1"/>
</dbReference>
<dbReference type="InterPro" id="IPR027417">
    <property type="entry name" value="P-loop_NTPase"/>
</dbReference>
<gene>
    <name evidence="6" type="ORF">E1A91_D11G380200v1</name>
</gene>
<dbReference type="PRINTS" id="PR00364">
    <property type="entry name" value="DISEASERSIST"/>
</dbReference>
<dbReference type="GO" id="GO:0043531">
    <property type="term" value="F:ADP binding"/>
    <property type="evidence" value="ECO:0007669"/>
    <property type="project" value="InterPro"/>
</dbReference>
<keyword evidence="2" id="KW-0611">Plant defense</keyword>
<dbReference type="Proteomes" id="UP000323597">
    <property type="component" value="Chromosome D11"/>
</dbReference>
<evidence type="ECO:0000259" key="5">
    <source>
        <dbReference type="Pfam" id="PF23598"/>
    </source>
</evidence>
<dbReference type="Pfam" id="PF23598">
    <property type="entry name" value="LRR_14"/>
    <property type="match status" value="1"/>
</dbReference>
<name>A0A5D2T260_GOSMU</name>
<evidence type="ECO:0000256" key="2">
    <source>
        <dbReference type="ARBA" id="ARBA00022821"/>
    </source>
</evidence>
<feature type="domain" description="Disease resistance R13L4/SHOC-2-like LRR" evidence="5">
    <location>
        <begin position="309"/>
        <end position="587"/>
    </location>
</feature>
<dbReference type="AlphaFoldDB" id="A0A5D2T260"/>
<dbReference type="Gene3D" id="3.40.50.300">
    <property type="entry name" value="P-loop containing nucleotide triphosphate hydrolases"/>
    <property type="match status" value="1"/>
</dbReference>
<evidence type="ECO:0000259" key="3">
    <source>
        <dbReference type="Pfam" id="PF00931"/>
    </source>
</evidence>